<evidence type="ECO:0000313" key="2">
    <source>
        <dbReference type="EMBL" id="PMD41559.1"/>
    </source>
</evidence>
<evidence type="ECO:0000256" key="1">
    <source>
        <dbReference type="SAM" id="Phobius"/>
    </source>
</evidence>
<dbReference type="EMBL" id="KZ613944">
    <property type="protein sequence ID" value="PMD41559.1"/>
    <property type="molecule type" value="Genomic_DNA"/>
</dbReference>
<keyword evidence="3" id="KW-1185">Reference proteome</keyword>
<evidence type="ECO:0000313" key="3">
    <source>
        <dbReference type="Proteomes" id="UP000235786"/>
    </source>
</evidence>
<keyword evidence="1" id="KW-1133">Transmembrane helix</keyword>
<feature type="transmembrane region" description="Helical" evidence="1">
    <location>
        <begin position="12"/>
        <end position="33"/>
    </location>
</feature>
<name>A0A2J6RSR3_HYAVF</name>
<organism evidence="2 3">
    <name type="scientific">Hyaloscypha variabilis (strain UAMH 11265 / GT02V1 / F)</name>
    <name type="common">Meliniomyces variabilis</name>
    <dbReference type="NCBI Taxonomy" id="1149755"/>
    <lineage>
        <taxon>Eukaryota</taxon>
        <taxon>Fungi</taxon>
        <taxon>Dikarya</taxon>
        <taxon>Ascomycota</taxon>
        <taxon>Pezizomycotina</taxon>
        <taxon>Leotiomycetes</taxon>
        <taxon>Helotiales</taxon>
        <taxon>Hyaloscyphaceae</taxon>
        <taxon>Hyaloscypha</taxon>
        <taxon>Hyaloscypha variabilis</taxon>
    </lineage>
</organism>
<keyword evidence="1" id="KW-0812">Transmembrane</keyword>
<sequence length="117" mass="12588">MRVERGSGSGSALIIITLAAILTSGILCFLHSACEDPQMSSSGARQWLCGAGGLESGPFWAVVYYLQSLGFLLQPRRATEGYLGGCSSFFQPSNDPLHVKRCFTHAGFNVLLVEFVL</sequence>
<gene>
    <name evidence="2" type="ORF">L207DRAFT_329020</name>
</gene>
<proteinExistence type="predicted"/>
<dbReference type="Proteomes" id="UP000235786">
    <property type="component" value="Unassembled WGS sequence"/>
</dbReference>
<protein>
    <submittedName>
        <fullName evidence="2">Uncharacterized protein</fullName>
    </submittedName>
</protein>
<keyword evidence="1" id="KW-0472">Membrane</keyword>
<reference evidence="2 3" key="1">
    <citation type="submission" date="2016-04" db="EMBL/GenBank/DDBJ databases">
        <title>A degradative enzymes factory behind the ericoid mycorrhizal symbiosis.</title>
        <authorList>
            <consortium name="DOE Joint Genome Institute"/>
            <person name="Martino E."/>
            <person name="Morin E."/>
            <person name="Grelet G."/>
            <person name="Kuo A."/>
            <person name="Kohler A."/>
            <person name="Daghino S."/>
            <person name="Barry K."/>
            <person name="Choi C."/>
            <person name="Cichocki N."/>
            <person name="Clum A."/>
            <person name="Copeland A."/>
            <person name="Hainaut M."/>
            <person name="Haridas S."/>
            <person name="Labutti K."/>
            <person name="Lindquist E."/>
            <person name="Lipzen A."/>
            <person name="Khouja H.-R."/>
            <person name="Murat C."/>
            <person name="Ohm R."/>
            <person name="Olson A."/>
            <person name="Spatafora J."/>
            <person name="Veneault-Fourrey C."/>
            <person name="Henrissat B."/>
            <person name="Grigoriev I."/>
            <person name="Martin F."/>
            <person name="Perotto S."/>
        </authorList>
    </citation>
    <scope>NUCLEOTIDE SEQUENCE [LARGE SCALE GENOMIC DNA]</scope>
    <source>
        <strain evidence="2 3">F</strain>
    </source>
</reference>
<accession>A0A2J6RSR3</accession>
<dbReference type="AlphaFoldDB" id="A0A2J6RSR3"/>